<sequence>MAIFDVHIATDSISFGQVKPRMAATDYLCSQKMAMFVDQHLQPYAQAHAFAPSAEGTPWLSVGIAFPASVTTMFYEPTGALPIASTDPKTTLTLFGDQFVCQMLEDISGTGMSSNLNVGNSNASLPHPPSRAMPGDKARMKKWAPKTFNGCLTCKCIKSNLKCNGYAAPKIKLFDPTASSTASSSTPPPATSQALESGQKPASLDDSEWHSTSLTYPHPQELALVPRFGTQEESQSFQFFLEKTSDLISVYSQPYLWTVLLPQATWHQTSIKHSLVALASLHRYLTTVGPASQRANHNFVFHYNSAIRALVADRPSIDVVLAACVIFWALENFNGGGQVAIDHMQAALKILGEWKSKHRPNDPSKDFIIRYIEPTIRDGVKFASKCRVEELASQMSALSLTTRDVRIMNMEYPEFNSLEDAGNYLNDCIGDILALKDQATALLSPGPRLIEQVEGLDARLYKWMNLFQSLTATGPVYTRRMLVVHNVAANILLDQLKTRTQYDNTGDEVEQEEPRRCRFNFTVLEVEDILRYDPLATVETRRKKPPSLGFIPPIFLVATTAPKPETRTRAMNVLRLLNVTEGPWNTDHAAQIAGRMLEIADECAISPSAVELRHLHFGFDPDQKVLSMRWAPEDPAMLNVSMIKQIDAHNMNWSEPTAIPELIKRFGYQLPPSTARHPLLNVDPT</sequence>
<gene>
    <name evidence="8" type="ORF">AYO21_01598</name>
</gene>
<organism evidence="8 9">
    <name type="scientific">Fonsecaea monophora</name>
    <dbReference type="NCBI Taxonomy" id="254056"/>
    <lineage>
        <taxon>Eukaryota</taxon>
        <taxon>Fungi</taxon>
        <taxon>Dikarya</taxon>
        <taxon>Ascomycota</taxon>
        <taxon>Pezizomycotina</taxon>
        <taxon>Eurotiomycetes</taxon>
        <taxon>Chaetothyriomycetidae</taxon>
        <taxon>Chaetothyriales</taxon>
        <taxon>Herpotrichiellaceae</taxon>
        <taxon>Fonsecaea</taxon>
    </lineage>
</organism>
<comment type="caution">
    <text evidence="8">The sequence shown here is derived from an EMBL/GenBank/DDBJ whole genome shotgun (WGS) entry which is preliminary data.</text>
</comment>
<accession>A0A177FK33</accession>
<dbReference type="PANTHER" id="PTHR36206:SF13">
    <property type="entry name" value="TRANSCRIPTIONAL REGULATORY PROTEIN MOC3"/>
    <property type="match status" value="1"/>
</dbReference>
<dbReference type="GO" id="GO:0003677">
    <property type="term" value="F:DNA binding"/>
    <property type="evidence" value="ECO:0007669"/>
    <property type="project" value="UniProtKB-KW"/>
</dbReference>
<evidence type="ECO:0000256" key="4">
    <source>
        <dbReference type="ARBA" id="ARBA00023125"/>
    </source>
</evidence>
<evidence type="ECO:0000256" key="1">
    <source>
        <dbReference type="ARBA" id="ARBA00022723"/>
    </source>
</evidence>
<dbReference type="GeneID" id="34596776"/>
<keyword evidence="2" id="KW-0862">Zinc</keyword>
<dbReference type="GO" id="GO:0046872">
    <property type="term" value="F:metal ion binding"/>
    <property type="evidence" value="ECO:0007669"/>
    <property type="project" value="UniProtKB-KW"/>
</dbReference>
<evidence type="ECO:0000256" key="6">
    <source>
        <dbReference type="ARBA" id="ARBA00023242"/>
    </source>
</evidence>
<protein>
    <recommendedName>
        <fullName evidence="10">Zn(2)-C6 fungal-type domain-containing protein</fullName>
    </recommendedName>
</protein>
<dbReference type="OrthoDB" id="2593732at2759"/>
<feature type="region of interest" description="Disordered" evidence="7">
    <location>
        <begin position="177"/>
        <end position="210"/>
    </location>
</feature>
<evidence type="ECO:0000256" key="7">
    <source>
        <dbReference type="SAM" id="MobiDB-lite"/>
    </source>
</evidence>
<keyword evidence="9" id="KW-1185">Reference proteome</keyword>
<name>A0A177FK33_9EURO</name>
<evidence type="ECO:0008006" key="10">
    <source>
        <dbReference type="Google" id="ProtNLM"/>
    </source>
</evidence>
<evidence type="ECO:0000313" key="9">
    <source>
        <dbReference type="Proteomes" id="UP000077002"/>
    </source>
</evidence>
<evidence type="ECO:0000256" key="2">
    <source>
        <dbReference type="ARBA" id="ARBA00022833"/>
    </source>
</evidence>
<dbReference type="PANTHER" id="PTHR36206">
    <property type="entry name" value="ASPERCRYPTIN BIOSYNTHESIS CLUSTER-SPECIFIC TRANSCRIPTION REGULATOR ATNN-RELATED"/>
    <property type="match status" value="1"/>
</dbReference>
<dbReference type="InterPro" id="IPR052360">
    <property type="entry name" value="Transcr_Regulatory_Proteins"/>
</dbReference>
<keyword evidence="6" id="KW-0539">Nucleus</keyword>
<reference evidence="8 9" key="1">
    <citation type="submission" date="2016-03" db="EMBL/GenBank/DDBJ databases">
        <title>Draft genome sequence of the Fonsecaea monophora CBS 269.37.</title>
        <authorList>
            <person name="Bombassaro A."/>
            <person name="Vinicius W.A."/>
            <person name="De Hoog S."/>
            <person name="Sun J."/>
            <person name="Souza E.M."/>
            <person name="Raittz R.T."/>
            <person name="Costa F."/>
            <person name="Leao A.C."/>
            <person name="Tadra-Sfeir M.Z."/>
            <person name="Baura V."/>
            <person name="Balsanelli E."/>
            <person name="Pedrosa F.O."/>
            <person name="Moreno L.F."/>
            <person name="Steffens M.B."/>
            <person name="Xi L."/>
            <person name="Bocca A.L."/>
            <person name="Felipe M.S."/>
            <person name="Teixeira M."/>
            <person name="Telles Filho F.Q."/>
            <person name="Azevedo C.M."/>
            <person name="Gomes R."/>
            <person name="Vicente V.A."/>
        </authorList>
    </citation>
    <scope>NUCLEOTIDE SEQUENCE [LARGE SCALE GENOMIC DNA]</scope>
    <source>
        <strain evidence="8 9">CBS 269.37</strain>
    </source>
</reference>
<dbReference type="AlphaFoldDB" id="A0A177FK33"/>
<evidence type="ECO:0000313" key="8">
    <source>
        <dbReference type="EMBL" id="OAG44141.1"/>
    </source>
</evidence>
<keyword evidence="4" id="KW-0238">DNA-binding</keyword>
<keyword evidence="3" id="KW-0805">Transcription regulation</keyword>
<dbReference type="EMBL" id="LVKK01000006">
    <property type="protein sequence ID" value="OAG44141.1"/>
    <property type="molecule type" value="Genomic_DNA"/>
</dbReference>
<keyword evidence="5" id="KW-0804">Transcription</keyword>
<evidence type="ECO:0000256" key="5">
    <source>
        <dbReference type="ARBA" id="ARBA00023163"/>
    </source>
</evidence>
<proteinExistence type="predicted"/>
<dbReference type="RefSeq" id="XP_022516093.1">
    <property type="nucleotide sequence ID" value="XM_022651580.1"/>
</dbReference>
<dbReference type="Proteomes" id="UP000077002">
    <property type="component" value="Unassembled WGS sequence"/>
</dbReference>
<keyword evidence="1" id="KW-0479">Metal-binding</keyword>
<evidence type="ECO:0000256" key="3">
    <source>
        <dbReference type="ARBA" id="ARBA00023015"/>
    </source>
</evidence>